<dbReference type="Gene3D" id="1.10.150.20">
    <property type="entry name" value="5' to 3' exonuclease, C-terminal subdomain"/>
    <property type="match status" value="1"/>
</dbReference>
<gene>
    <name evidence="1" type="ORF">NE863_24600</name>
</gene>
<protein>
    <recommendedName>
        <fullName evidence="3">RNA polymerase alpha subunit C-terminal domain-containing protein</fullName>
    </recommendedName>
</protein>
<sequence>MTTKLSDLRLRNPKLLGELKRRGYETVDDMKNIPTTDALRMMGMGSKSWQKICDALGRDPAKT</sequence>
<keyword evidence="1" id="KW-0614">Plasmid</keyword>
<evidence type="ECO:0000313" key="2">
    <source>
        <dbReference type="Proteomes" id="UP001055460"/>
    </source>
</evidence>
<proteinExistence type="predicted"/>
<dbReference type="Proteomes" id="UP001055460">
    <property type="component" value="Plasmid pA"/>
</dbReference>
<dbReference type="SUPFAM" id="SSF47789">
    <property type="entry name" value="C-terminal domain of RNA polymerase alpha subunit"/>
    <property type="match status" value="1"/>
</dbReference>
<evidence type="ECO:0008006" key="3">
    <source>
        <dbReference type="Google" id="ProtNLM"/>
    </source>
</evidence>
<evidence type="ECO:0000313" key="1">
    <source>
        <dbReference type="EMBL" id="USJ25654.1"/>
    </source>
</evidence>
<geneLocation type="plasmid" evidence="1 2">
    <name>pA</name>
</geneLocation>
<reference evidence="1" key="1">
    <citation type="submission" date="2022-06" db="EMBL/GenBank/DDBJ databases">
        <title>Physiological and biochemical characterization and genomic elucidation of a strain of the genus Ensifer adhaerens M8 that combines arsenic oxidation and chromium reduction.</title>
        <authorList>
            <person name="Li X."/>
            <person name="Yu c."/>
        </authorList>
    </citation>
    <scope>NUCLEOTIDE SEQUENCE</scope>
    <source>
        <strain evidence="1">M8</strain>
        <plasmid evidence="1">pA</plasmid>
    </source>
</reference>
<name>A0A9Q8YDE9_ENSAD</name>
<dbReference type="AlphaFoldDB" id="A0A9Q8YDE9"/>
<dbReference type="RefSeq" id="WP_112976863.1">
    <property type="nucleotide sequence ID" value="NZ_CAXURO020000002.1"/>
</dbReference>
<dbReference type="EMBL" id="CP098808">
    <property type="protein sequence ID" value="USJ25654.1"/>
    <property type="molecule type" value="Genomic_DNA"/>
</dbReference>
<organism evidence="1 2">
    <name type="scientific">Ensifer adhaerens</name>
    <name type="common">Sinorhizobium morelense</name>
    <dbReference type="NCBI Taxonomy" id="106592"/>
    <lineage>
        <taxon>Bacteria</taxon>
        <taxon>Pseudomonadati</taxon>
        <taxon>Pseudomonadota</taxon>
        <taxon>Alphaproteobacteria</taxon>
        <taxon>Hyphomicrobiales</taxon>
        <taxon>Rhizobiaceae</taxon>
        <taxon>Sinorhizobium/Ensifer group</taxon>
        <taxon>Ensifer</taxon>
    </lineage>
</organism>
<accession>A0A9Q8YDE9</accession>